<reference evidence="3" key="1">
    <citation type="submission" date="2022-11" db="EMBL/GenBank/DDBJ databases">
        <title>Chromosome-level genome of Pogonophryne albipinna.</title>
        <authorList>
            <person name="Jo E."/>
        </authorList>
    </citation>
    <scope>NUCLEOTIDE SEQUENCE</scope>
    <source>
        <strain evidence="3">SGF0006</strain>
        <tissue evidence="3">Muscle</tissue>
    </source>
</reference>
<protein>
    <submittedName>
        <fullName evidence="3">Uncharacterized protein</fullName>
    </submittedName>
</protein>
<dbReference type="EMBL" id="JAPTMU010000016">
    <property type="protein sequence ID" value="KAJ4930429.1"/>
    <property type="molecule type" value="Genomic_DNA"/>
</dbReference>
<feature type="region of interest" description="Disordered" evidence="2">
    <location>
        <begin position="59"/>
        <end position="118"/>
    </location>
</feature>
<dbReference type="GO" id="GO:0005737">
    <property type="term" value="C:cytoplasm"/>
    <property type="evidence" value="ECO:0007669"/>
    <property type="project" value="TreeGrafter"/>
</dbReference>
<sequence>MARQYSVKGGTVDGPFSTTVPVPKSLICWAPSSVEGISHELENVFIGEDWEQGIQAMDVVDGRRPPSLRITTQQRSSADTRDTDTQAPSSGDWSPSPRPCSSAQAHSPDGSPCSAEERTKTACAVLLSPHVPISQT</sequence>
<dbReference type="AlphaFoldDB" id="A0AAD6ATG7"/>
<keyword evidence="1" id="KW-0597">Phosphoprotein</keyword>
<feature type="compositionally biased region" description="Polar residues" evidence="2">
    <location>
        <begin position="85"/>
        <end position="105"/>
    </location>
</feature>
<accession>A0AAD6ATG7</accession>
<proteinExistence type="predicted"/>
<evidence type="ECO:0000313" key="4">
    <source>
        <dbReference type="Proteomes" id="UP001219934"/>
    </source>
</evidence>
<dbReference type="PANTHER" id="PTHR14972">
    <property type="entry name" value="AGAP011572-PA"/>
    <property type="match status" value="1"/>
</dbReference>
<comment type="caution">
    <text evidence="3">The sequence shown here is derived from an EMBL/GenBank/DDBJ whole genome shotgun (WGS) entry which is preliminary data.</text>
</comment>
<evidence type="ECO:0000256" key="1">
    <source>
        <dbReference type="ARBA" id="ARBA00022553"/>
    </source>
</evidence>
<name>A0AAD6ATG7_9TELE</name>
<gene>
    <name evidence="3" type="ORF">JOQ06_019431</name>
</gene>
<evidence type="ECO:0000313" key="3">
    <source>
        <dbReference type="EMBL" id="KAJ4930429.1"/>
    </source>
</evidence>
<dbReference type="Pfam" id="PF15388">
    <property type="entry name" value="FAM117"/>
    <property type="match status" value="1"/>
</dbReference>
<keyword evidence="4" id="KW-1185">Reference proteome</keyword>
<dbReference type="GO" id="GO:0072015">
    <property type="term" value="P:podocyte development"/>
    <property type="evidence" value="ECO:0007669"/>
    <property type="project" value="TreeGrafter"/>
</dbReference>
<evidence type="ECO:0000256" key="2">
    <source>
        <dbReference type="SAM" id="MobiDB-lite"/>
    </source>
</evidence>
<dbReference type="Proteomes" id="UP001219934">
    <property type="component" value="Unassembled WGS sequence"/>
</dbReference>
<dbReference type="PANTHER" id="PTHR14972:SF3">
    <property type="entry name" value="GLUCOCORTICOID-INDUCED TRANSCRIPT 1 PROTEIN"/>
    <property type="match status" value="1"/>
</dbReference>
<organism evidence="3 4">
    <name type="scientific">Pogonophryne albipinna</name>
    <dbReference type="NCBI Taxonomy" id="1090488"/>
    <lineage>
        <taxon>Eukaryota</taxon>
        <taxon>Metazoa</taxon>
        <taxon>Chordata</taxon>
        <taxon>Craniata</taxon>
        <taxon>Vertebrata</taxon>
        <taxon>Euteleostomi</taxon>
        <taxon>Actinopterygii</taxon>
        <taxon>Neopterygii</taxon>
        <taxon>Teleostei</taxon>
        <taxon>Neoteleostei</taxon>
        <taxon>Acanthomorphata</taxon>
        <taxon>Eupercaria</taxon>
        <taxon>Perciformes</taxon>
        <taxon>Notothenioidei</taxon>
        <taxon>Pogonophryne</taxon>
    </lineage>
</organism>
<dbReference type="InterPro" id="IPR026642">
    <property type="entry name" value="Glcci1/FAM117"/>
</dbReference>